<dbReference type="Gene3D" id="3.10.580.10">
    <property type="entry name" value="CBS-domain"/>
    <property type="match status" value="1"/>
</dbReference>
<dbReference type="EMBL" id="DVND01000121">
    <property type="protein sequence ID" value="HIU48624.1"/>
    <property type="molecule type" value="Genomic_DNA"/>
</dbReference>
<evidence type="ECO:0000256" key="7">
    <source>
        <dbReference type="ARBA" id="ARBA00023122"/>
    </source>
</evidence>
<comment type="similarity">
    <text evidence="2">Belongs to the UPF0053 family.</text>
</comment>
<evidence type="ECO:0000313" key="15">
    <source>
        <dbReference type="Proteomes" id="UP000824111"/>
    </source>
</evidence>
<evidence type="ECO:0000256" key="11">
    <source>
        <dbReference type="SAM" id="Phobius"/>
    </source>
</evidence>
<dbReference type="CDD" id="cd04590">
    <property type="entry name" value="CBS_pair_CorC_HlyC_assoc"/>
    <property type="match status" value="1"/>
</dbReference>
<evidence type="ECO:0000256" key="1">
    <source>
        <dbReference type="ARBA" id="ARBA00004651"/>
    </source>
</evidence>
<dbReference type="PANTHER" id="PTHR43099">
    <property type="entry name" value="UPF0053 PROTEIN YRKA"/>
    <property type="match status" value="1"/>
</dbReference>
<feature type="transmembrane region" description="Helical" evidence="11">
    <location>
        <begin position="57"/>
        <end position="77"/>
    </location>
</feature>
<evidence type="ECO:0000313" key="14">
    <source>
        <dbReference type="EMBL" id="HIU48624.1"/>
    </source>
</evidence>
<evidence type="ECO:0000256" key="2">
    <source>
        <dbReference type="ARBA" id="ARBA00006337"/>
    </source>
</evidence>
<comment type="caution">
    <text evidence="14">The sequence shown here is derived from an EMBL/GenBank/DDBJ whole genome shotgun (WGS) entry which is preliminary data.</text>
</comment>
<evidence type="ECO:0000256" key="9">
    <source>
        <dbReference type="PROSITE-ProRule" id="PRU00703"/>
    </source>
</evidence>
<dbReference type="SMART" id="SM01091">
    <property type="entry name" value="CorC_HlyC"/>
    <property type="match status" value="1"/>
</dbReference>
<feature type="domain" description="CNNM transmembrane" evidence="13">
    <location>
        <begin position="1"/>
        <end position="203"/>
    </location>
</feature>
<reference evidence="14" key="1">
    <citation type="submission" date="2020-10" db="EMBL/GenBank/DDBJ databases">
        <authorList>
            <person name="Gilroy R."/>
        </authorList>
    </citation>
    <scope>NUCLEOTIDE SEQUENCE</scope>
    <source>
        <strain evidence="14">ChiSjej4B22-9803</strain>
    </source>
</reference>
<feature type="domain" description="CBS" evidence="12">
    <location>
        <begin position="285"/>
        <end position="342"/>
    </location>
</feature>
<evidence type="ECO:0000256" key="8">
    <source>
        <dbReference type="ARBA" id="ARBA00023136"/>
    </source>
</evidence>
<keyword evidence="6 10" id="KW-1133">Transmembrane helix</keyword>
<feature type="transmembrane region" description="Helical" evidence="11">
    <location>
        <begin position="137"/>
        <end position="159"/>
    </location>
</feature>
<evidence type="ECO:0000256" key="10">
    <source>
        <dbReference type="PROSITE-ProRule" id="PRU01193"/>
    </source>
</evidence>
<dbReference type="InterPro" id="IPR044751">
    <property type="entry name" value="Ion_transp-like_CBS"/>
</dbReference>
<dbReference type="InterPro" id="IPR051676">
    <property type="entry name" value="UPF0053_domain"/>
</dbReference>
<evidence type="ECO:0000256" key="3">
    <source>
        <dbReference type="ARBA" id="ARBA00022475"/>
    </source>
</evidence>
<keyword evidence="8 10" id="KW-0472">Membrane</keyword>
<reference evidence="14" key="2">
    <citation type="journal article" date="2021" name="PeerJ">
        <title>Extensive microbial diversity within the chicken gut microbiome revealed by metagenomics and culture.</title>
        <authorList>
            <person name="Gilroy R."/>
            <person name="Ravi A."/>
            <person name="Getino M."/>
            <person name="Pursley I."/>
            <person name="Horton D.L."/>
            <person name="Alikhan N.F."/>
            <person name="Baker D."/>
            <person name="Gharbi K."/>
            <person name="Hall N."/>
            <person name="Watson M."/>
            <person name="Adriaenssens E.M."/>
            <person name="Foster-Nyarko E."/>
            <person name="Jarju S."/>
            <person name="Secka A."/>
            <person name="Antonio M."/>
            <person name="Oren A."/>
            <person name="Chaudhuri R.R."/>
            <person name="La Ragione R."/>
            <person name="Hildebrand F."/>
            <person name="Pallen M.J."/>
        </authorList>
    </citation>
    <scope>NUCLEOTIDE SEQUENCE</scope>
    <source>
        <strain evidence="14">ChiSjej4B22-9803</strain>
    </source>
</reference>
<name>A0A9D1LV90_9FIRM</name>
<dbReference type="GO" id="GO:0050660">
    <property type="term" value="F:flavin adenine dinucleotide binding"/>
    <property type="evidence" value="ECO:0007669"/>
    <property type="project" value="InterPro"/>
</dbReference>
<evidence type="ECO:0000256" key="5">
    <source>
        <dbReference type="ARBA" id="ARBA00022737"/>
    </source>
</evidence>
<feature type="transmembrane region" description="Helical" evidence="11">
    <location>
        <begin position="6"/>
        <end position="28"/>
    </location>
</feature>
<comment type="subcellular location">
    <subcellularLocation>
        <location evidence="1">Cell membrane</location>
        <topology evidence="1">Multi-pass membrane protein</topology>
    </subcellularLocation>
</comment>
<dbReference type="Pfam" id="PF03471">
    <property type="entry name" value="CorC_HlyC"/>
    <property type="match status" value="1"/>
</dbReference>
<gene>
    <name evidence="14" type="ORF">IAB04_04620</name>
</gene>
<dbReference type="SUPFAM" id="SSF54631">
    <property type="entry name" value="CBS-domain pair"/>
    <property type="match status" value="1"/>
</dbReference>
<dbReference type="AlphaFoldDB" id="A0A9D1LV90"/>
<dbReference type="InterPro" id="IPR036318">
    <property type="entry name" value="FAD-bd_PCMH-like_sf"/>
</dbReference>
<organism evidence="14 15">
    <name type="scientific">Candidatus Avimonoglobus intestinipullorum</name>
    <dbReference type="NCBI Taxonomy" id="2840699"/>
    <lineage>
        <taxon>Bacteria</taxon>
        <taxon>Bacillati</taxon>
        <taxon>Bacillota</taxon>
        <taxon>Clostridia</taxon>
        <taxon>Eubacteriales</taxon>
        <taxon>Candidatus Avimonoglobus</taxon>
    </lineage>
</organism>
<dbReference type="Gene3D" id="3.30.465.10">
    <property type="match status" value="1"/>
</dbReference>
<keyword evidence="4 10" id="KW-0812">Transmembrane</keyword>
<keyword evidence="3" id="KW-1003">Cell membrane</keyword>
<feature type="domain" description="CBS" evidence="12">
    <location>
        <begin position="222"/>
        <end position="282"/>
    </location>
</feature>
<keyword evidence="7 9" id="KW-0129">CBS domain</keyword>
<dbReference type="GO" id="GO:0005886">
    <property type="term" value="C:plasma membrane"/>
    <property type="evidence" value="ECO:0007669"/>
    <property type="project" value="UniProtKB-SubCell"/>
</dbReference>
<dbReference type="PROSITE" id="PS51371">
    <property type="entry name" value="CBS"/>
    <property type="match status" value="2"/>
</dbReference>
<feature type="transmembrane region" description="Helical" evidence="11">
    <location>
        <begin position="105"/>
        <end position="125"/>
    </location>
</feature>
<protein>
    <submittedName>
        <fullName evidence="14">HlyC/CorC family transporter</fullName>
    </submittedName>
</protein>
<dbReference type="SUPFAM" id="SSF56176">
    <property type="entry name" value="FAD-binding/transporter-associated domain-like"/>
    <property type="match status" value="1"/>
</dbReference>
<dbReference type="PROSITE" id="PS51846">
    <property type="entry name" value="CNNM"/>
    <property type="match status" value="1"/>
</dbReference>
<dbReference type="InterPro" id="IPR002550">
    <property type="entry name" value="CNNM"/>
</dbReference>
<accession>A0A9D1LV90</accession>
<evidence type="ECO:0000256" key="4">
    <source>
        <dbReference type="ARBA" id="ARBA00022692"/>
    </source>
</evidence>
<dbReference type="InterPro" id="IPR005170">
    <property type="entry name" value="Transptr-assoc_dom"/>
</dbReference>
<dbReference type="FunFam" id="3.10.580.10:FF:000002">
    <property type="entry name" value="Magnesium/cobalt efflux protein CorC"/>
    <property type="match status" value="1"/>
</dbReference>
<dbReference type="InterPro" id="IPR000644">
    <property type="entry name" value="CBS_dom"/>
</dbReference>
<dbReference type="Proteomes" id="UP000824111">
    <property type="component" value="Unassembled WGS sequence"/>
</dbReference>
<dbReference type="Pfam" id="PF01595">
    <property type="entry name" value="CNNM"/>
    <property type="match status" value="1"/>
</dbReference>
<dbReference type="InterPro" id="IPR016169">
    <property type="entry name" value="FAD-bd_PCMH_sub2"/>
</dbReference>
<dbReference type="PANTHER" id="PTHR43099:SF2">
    <property type="entry name" value="UPF0053 PROTEIN YRKA"/>
    <property type="match status" value="1"/>
</dbReference>
<dbReference type="Pfam" id="PF00571">
    <property type="entry name" value="CBS"/>
    <property type="match status" value="2"/>
</dbReference>
<proteinExistence type="inferred from homology"/>
<evidence type="ECO:0000259" key="13">
    <source>
        <dbReference type="PROSITE" id="PS51846"/>
    </source>
</evidence>
<evidence type="ECO:0000256" key="6">
    <source>
        <dbReference type="ARBA" id="ARBA00022989"/>
    </source>
</evidence>
<dbReference type="InterPro" id="IPR046342">
    <property type="entry name" value="CBS_dom_sf"/>
</dbReference>
<sequence>MIEQLLLQLVLILLNAFFAATEIAVISLNEKKVKAKAEDGDKKAVKMLKMIEEPTRFLSTIQIGITLAGFLGSAFAADNFAERLSAFAVSAFHIPASYTGTVNTVSVVVITLILSFFTLVLGELVPKRVAMRHKEKLAEVVCGAISALAAVLKPVIWLLTVSTNGVLRLFGIDPNEKDEPVSEEDIVIMLDAGVDEGTLSENDIEYIKNVFKLDNLTAADIMTHRKAVTFIPADAQQEEILKTIEEEGYSRMPVYSESVDKIIGILHTKEYLLKHGNPGFTLEQAMFPATYVPESMHLDLLLKDMQKKHNHIVIVVNEYGITSGIVTIEDILEELVGEIWDEQDEEIDNIEKISDTEYRVLCSTSIEEFFEFFELEPEEETEATTVNGWLIEISGNIPQEGFCFTYGNVEITVIKADDLMTHEISVKVLEPAETPEEVVSGAK</sequence>
<evidence type="ECO:0000259" key="12">
    <source>
        <dbReference type="PROSITE" id="PS51371"/>
    </source>
</evidence>
<keyword evidence="5" id="KW-0677">Repeat</keyword>